<dbReference type="OMA" id="MMECLIE"/>
<keyword evidence="6 9" id="KW-0472">Membrane</keyword>
<dbReference type="KEGG" id="dpte:113794765"/>
<dbReference type="InterPro" id="IPR017873">
    <property type="entry name" value="Cys-rich_GLG1_repeat_euk"/>
</dbReference>
<proteinExistence type="predicted"/>
<gene>
    <name evidence="11" type="primary">LOC113794765</name>
</gene>
<dbReference type="GO" id="GO:0000139">
    <property type="term" value="C:Golgi membrane"/>
    <property type="evidence" value="ECO:0007669"/>
    <property type="project" value="InterPro"/>
</dbReference>
<keyword evidence="7" id="KW-0325">Glycoprotein</keyword>
<dbReference type="Pfam" id="PF00839">
    <property type="entry name" value="Cys_rich_FGFR"/>
    <property type="match status" value="14"/>
</dbReference>
<dbReference type="GO" id="GO:0017134">
    <property type="term" value="F:fibroblast growth factor binding"/>
    <property type="evidence" value="ECO:0007669"/>
    <property type="project" value="TreeGrafter"/>
</dbReference>
<keyword evidence="10" id="KW-1185">Reference proteome</keyword>
<dbReference type="PANTHER" id="PTHR11884:SF1">
    <property type="entry name" value="GOLGI APPARATUS PROTEIN 1"/>
    <property type="match status" value="1"/>
</dbReference>
<evidence type="ECO:0000256" key="7">
    <source>
        <dbReference type="ARBA" id="ARBA00023180"/>
    </source>
</evidence>
<keyword evidence="5 9" id="KW-1133">Transmembrane helix</keyword>
<keyword evidence="4" id="KW-0677">Repeat</keyword>
<dbReference type="OrthoDB" id="2015434at2759"/>
<feature type="repeat" description="Cys-rich GLG1" evidence="8">
    <location>
        <begin position="417"/>
        <end position="479"/>
    </location>
</feature>
<feature type="transmembrane region" description="Helical" evidence="9">
    <location>
        <begin position="1136"/>
        <end position="1159"/>
    </location>
</feature>
<dbReference type="InParanoid" id="A0A6P6Y838"/>
<keyword evidence="2 9" id="KW-0812">Transmembrane</keyword>
<dbReference type="AlphaFoldDB" id="A0A6P6Y838"/>
<feature type="transmembrane region" description="Helical" evidence="9">
    <location>
        <begin position="7"/>
        <end position="25"/>
    </location>
</feature>
<sequence length="1169" mass="136612">MFVKQKFSIFLMMIQIAIVMIVIIINSSSATNLDLTKIHYLFQNETNLLSTNPKCKNELPELCGHDEKILGNNVEIMNCIFERSDSERKLSEQCQHQIWSFKMEVTKLDHFTEITKTVCKSLLKQNHDCLDAETEIDSNINSGANILSCLIERISSETDDHCKLFLQQMELIIFSDYRLINKFTKECEQSIQDWKCGRLDWQSDLHSQTNTIQCLQKHIDQLPEQCQMEILRISELQSNDFHLDKPLYFACRNDREHFCQKIESGNGRIYKCLMSNLDDPEMSEECKDKLIQREQLITRDYQISKSFVQACRLDIRNHQCRENIKGRKEIRLSRILLCLENVHSKGLNLLPECQAEMLLHRRFLFENYKLTPDLVDACQNDLHDFCPNIEFGAKILHCLMKHSKTKRRRGDAHDRKRISSNCQQEVEKLLKEVNFAEDWRVDPVLQQSCQSTADNLCRHIQPGNGRILGCLAEHIDSPQMAEECRESLNQMQYFVARNFELDSEIYDACHPDAVKYCGAHRNWHQNNDMMNGIMDPERGPNVIACLYRYVYHVNHHQNKDKDKDNQKQQQPIRIGKQCVYHIKRVMKQRASSVELLPFIEAPCLQDLVKYCSSVQVFGKGYEMSCLQENYQQLDLKCRLAIGNFTIAQSSNFELNYPLFRSCLSIVQELCATEYENDNIINDDDDDDDSESTTSNQVIQCLIRNKNHYRIKSKQQCHHAIEHFQLINSKDFRFDPRFKQACKQDIEQNCRNFRTKYDVINCLSLALFNDSNNNDNDDSFGPQTNQIGRKISNECHRMLREELYQLNEDIDLDPGLLQACQHDRQQFCSNIQPGESHVLECLKSNIIRLKRACQHRLFRKQYIESMDNSVDYSLLSMCKIAIDKYCILSDLHDVIYCLRDHRNDPSMGHNCRSLVLKRLAQQNQDYRLNPRLKSGCRIEIHRHCSNIIRESKTNELLDGKVIACLKQQYLHNTLSQTCEIEIINIIREVSMNIELDPILYRVCQREIHRKCSNETDINECLKNRFLSKQIDDLGCKHEIARLIKETEADIESDRHLFEICLSDLKTFCSDVISGHGHQLNCLTQIHHNSPHRLSTECDTLLSKRIQLFEYAGQEYIAIGDSFVQMFHAVSKSPIHNYVYLFLSIILLLIFLFGAFCGQIYQPIPTSDKIK</sequence>
<dbReference type="RefSeq" id="XP_027200699.1">
    <property type="nucleotide sequence ID" value="XM_027344898.1"/>
</dbReference>
<evidence type="ECO:0000256" key="8">
    <source>
        <dbReference type="PROSITE-ProRule" id="PRU00622"/>
    </source>
</evidence>
<reference evidence="11" key="1">
    <citation type="submission" date="2025-08" db="UniProtKB">
        <authorList>
            <consortium name="RefSeq"/>
        </authorList>
    </citation>
    <scope>IDENTIFICATION</scope>
    <source>
        <strain evidence="11">Airmid</strain>
    </source>
</reference>
<evidence type="ECO:0000256" key="5">
    <source>
        <dbReference type="ARBA" id="ARBA00022989"/>
    </source>
</evidence>
<protein>
    <submittedName>
        <fullName evidence="11">Golgi apparatus protein 1-like</fullName>
    </submittedName>
</protein>
<evidence type="ECO:0000256" key="2">
    <source>
        <dbReference type="ARBA" id="ARBA00022692"/>
    </source>
</evidence>
<feature type="repeat" description="Cys-rich GLG1" evidence="8">
    <location>
        <begin position="221"/>
        <end position="281"/>
    </location>
</feature>
<keyword evidence="3" id="KW-0732">Signal</keyword>
<dbReference type="FunCoup" id="A0A6P6Y838">
    <property type="interactions" value="1643"/>
</dbReference>
<feature type="repeat" description="Cys-rich GLG1" evidence="8">
    <location>
        <begin position="905"/>
        <end position="972"/>
    </location>
</feature>
<evidence type="ECO:0000313" key="10">
    <source>
        <dbReference type="Proteomes" id="UP000515146"/>
    </source>
</evidence>
<organism evidence="10 11">
    <name type="scientific">Dermatophagoides pteronyssinus</name>
    <name type="common">European house dust mite</name>
    <dbReference type="NCBI Taxonomy" id="6956"/>
    <lineage>
        <taxon>Eukaryota</taxon>
        <taxon>Metazoa</taxon>
        <taxon>Ecdysozoa</taxon>
        <taxon>Arthropoda</taxon>
        <taxon>Chelicerata</taxon>
        <taxon>Arachnida</taxon>
        <taxon>Acari</taxon>
        <taxon>Acariformes</taxon>
        <taxon>Sarcoptiformes</taxon>
        <taxon>Astigmata</taxon>
        <taxon>Psoroptidia</taxon>
        <taxon>Analgoidea</taxon>
        <taxon>Pyroglyphidae</taxon>
        <taxon>Dermatophagoidinae</taxon>
        <taxon>Dermatophagoides</taxon>
    </lineage>
</organism>
<evidence type="ECO:0000256" key="6">
    <source>
        <dbReference type="ARBA" id="ARBA00023136"/>
    </source>
</evidence>
<dbReference type="PROSITE" id="PS51289">
    <property type="entry name" value="GLG1_C_RICH"/>
    <property type="match status" value="6"/>
</dbReference>
<feature type="repeat" description="Cys-rich GLG1" evidence="8">
    <location>
        <begin position="348"/>
        <end position="407"/>
    </location>
</feature>
<comment type="subcellular location">
    <subcellularLocation>
        <location evidence="1">Membrane</location>
        <topology evidence="1">Single-pass type I membrane protein</topology>
    </subcellularLocation>
</comment>
<feature type="repeat" description="Cys-rich GLG1" evidence="8">
    <location>
        <begin position="789"/>
        <end position="849"/>
    </location>
</feature>
<evidence type="ECO:0000256" key="1">
    <source>
        <dbReference type="ARBA" id="ARBA00004479"/>
    </source>
</evidence>
<name>A0A6P6Y838_DERPT</name>
<evidence type="ECO:0000256" key="3">
    <source>
        <dbReference type="ARBA" id="ARBA00022729"/>
    </source>
</evidence>
<dbReference type="InterPro" id="IPR039728">
    <property type="entry name" value="GLG1"/>
</dbReference>
<dbReference type="CTD" id="2734"/>
<evidence type="ECO:0000256" key="9">
    <source>
        <dbReference type="SAM" id="Phobius"/>
    </source>
</evidence>
<dbReference type="Proteomes" id="UP000515146">
    <property type="component" value="Unplaced"/>
</dbReference>
<dbReference type="PANTHER" id="PTHR11884">
    <property type="entry name" value="SELECTIN LIGAND RELATED"/>
    <property type="match status" value="1"/>
</dbReference>
<accession>A0A6P6Y838</accession>
<evidence type="ECO:0000256" key="4">
    <source>
        <dbReference type="ARBA" id="ARBA00022737"/>
    </source>
</evidence>
<feature type="repeat" description="Cys-rich GLG1" evidence="8">
    <location>
        <begin position="711"/>
        <end position="770"/>
    </location>
</feature>
<evidence type="ECO:0000313" key="11">
    <source>
        <dbReference type="RefSeq" id="XP_027200699.1"/>
    </source>
</evidence>
<dbReference type="InterPro" id="IPR001893">
    <property type="entry name" value="Cys-rich_GLG1_repeat"/>
</dbReference>